<dbReference type="GO" id="GO:0016787">
    <property type="term" value="F:hydrolase activity"/>
    <property type="evidence" value="ECO:0007669"/>
    <property type="project" value="UniProtKB-KW"/>
</dbReference>
<feature type="domain" description="Nudix hydrolase" evidence="3">
    <location>
        <begin position="13"/>
        <end position="149"/>
    </location>
</feature>
<dbReference type="RefSeq" id="WP_110664942.1">
    <property type="nucleotide sequence ID" value="NZ_PYBW01000009.1"/>
</dbReference>
<evidence type="ECO:0000256" key="2">
    <source>
        <dbReference type="ARBA" id="ARBA00022801"/>
    </source>
</evidence>
<dbReference type="Pfam" id="PF00293">
    <property type="entry name" value="NUDIX"/>
    <property type="match status" value="1"/>
</dbReference>
<dbReference type="PROSITE" id="PS51462">
    <property type="entry name" value="NUDIX"/>
    <property type="match status" value="1"/>
</dbReference>
<dbReference type="OrthoDB" id="3872197at2"/>
<comment type="cofactor">
    <cofactor evidence="1">
        <name>Mg(2+)</name>
        <dbReference type="ChEBI" id="CHEBI:18420"/>
    </cofactor>
</comment>
<proteinExistence type="predicted"/>
<gene>
    <name evidence="4" type="ORF">C7C46_02000</name>
</gene>
<dbReference type="InterPro" id="IPR015797">
    <property type="entry name" value="NUDIX_hydrolase-like_dom_sf"/>
</dbReference>
<evidence type="ECO:0000256" key="1">
    <source>
        <dbReference type="ARBA" id="ARBA00001946"/>
    </source>
</evidence>
<keyword evidence="5" id="KW-1185">Reference proteome</keyword>
<evidence type="ECO:0000313" key="5">
    <source>
        <dbReference type="Proteomes" id="UP000248039"/>
    </source>
</evidence>
<keyword evidence="2 4" id="KW-0378">Hydrolase</keyword>
<dbReference type="InterPro" id="IPR000086">
    <property type="entry name" value="NUDIX_hydrolase_dom"/>
</dbReference>
<evidence type="ECO:0000259" key="3">
    <source>
        <dbReference type="PROSITE" id="PS51462"/>
    </source>
</evidence>
<organism evidence="4 5">
    <name type="scientific">Streptomyces tateyamensis</name>
    <dbReference type="NCBI Taxonomy" id="565073"/>
    <lineage>
        <taxon>Bacteria</taxon>
        <taxon>Bacillati</taxon>
        <taxon>Actinomycetota</taxon>
        <taxon>Actinomycetes</taxon>
        <taxon>Kitasatosporales</taxon>
        <taxon>Streptomycetaceae</taxon>
        <taxon>Streptomyces</taxon>
    </lineage>
</organism>
<dbReference type="AlphaFoldDB" id="A0A2V4PNX4"/>
<dbReference type="EMBL" id="PYBW01000009">
    <property type="protein sequence ID" value="PYC87993.1"/>
    <property type="molecule type" value="Genomic_DNA"/>
</dbReference>
<dbReference type="PANTHER" id="PTHR43046">
    <property type="entry name" value="GDP-MANNOSE MANNOSYL HYDROLASE"/>
    <property type="match status" value="1"/>
</dbReference>
<dbReference type="SUPFAM" id="SSF55811">
    <property type="entry name" value="Nudix"/>
    <property type="match status" value="1"/>
</dbReference>
<dbReference type="Gene3D" id="3.90.79.10">
    <property type="entry name" value="Nucleoside Triphosphate Pyrophosphohydrolase"/>
    <property type="match status" value="1"/>
</dbReference>
<evidence type="ECO:0000313" key="4">
    <source>
        <dbReference type="EMBL" id="PYC87993.1"/>
    </source>
</evidence>
<sequence>MAHSDIDVTAPPARRIGAVVLITQGDTVGLVKPTYKDGWQLPGGGAHQNETPGAAGARELEEETGLVRNLTHFLALDWIEPNEDTGAAEGYNVVLDGGHLVASEAEGITIPEAARGELSAFEWVPVAHLDRYTKPYQANRIREALDARASGLRMPLLVHGQRVVA</sequence>
<dbReference type="PANTHER" id="PTHR43046:SF14">
    <property type="entry name" value="MUTT_NUDIX FAMILY PROTEIN"/>
    <property type="match status" value="1"/>
</dbReference>
<comment type="caution">
    <text evidence="4">The sequence shown here is derived from an EMBL/GenBank/DDBJ whole genome shotgun (WGS) entry which is preliminary data.</text>
</comment>
<accession>A0A2V4PNX4</accession>
<reference evidence="4 5" key="1">
    <citation type="submission" date="2018-03" db="EMBL/GenBank/DDBJ databases">
        <title>Bioinformatic expansion and discovery of thiopeptide antibiotics.</title>
        <authorList>
            <person name="Schwalen C.J."/>
            <person name="Hudson G.A."/>
            <person name="Mitchell D.A."/>
        </authorList>
    </citation>
    <scope>NUCLEOTIDE SEQUENCE [LARGE SCALE GENOMIC DNA]</scope>
    <source>
        <strain evidence="4 5">ATCC 21389</strain>
    </source>
</reference>
<name>A0A2V4PNX4_9ACTN</name>
<protein>
    <submittedName>
        <fullName evidence="4">NUDIX hydrolase</fullName>
    </submittedName>
</protein>
<dbReference type="Proteomes" id="UP000248039">
    <property type="component" value="Unassembled WGS sequence"/>
</dbReference>